<feature type="region of interest" description="Disordered" evidence="1">
    <location>
        <begin position="306"/>
        <end position="353"/>
    </location>
</feature>
<gene>
    <name evidence="2" type="ORF">PCOAH_00036630</name>
</gene>
<dbReference type="OrthoDB" id="378045at2759"/>
<evidence type="ECO:0000256" key="1">
    <source>
        <dbReference type="SAM" id="MobiDB-lite"/>
    </source>
</evidence>
<evidence type="ECO:0000313" key="2">
    <source>
        <dbReference type="EMBL" id="ANQ08999.1"/>
    </source>
</evidence>
<dbReference type="RefSeq" id="XP_019915694.1">
    <property type="nucleotide sequence ID" value="XM_020060454.1"/>
</dbReference>
<dbReference type="KEGG" id="pcot:PCOAH_00036630"/>
<feature type="compositionally biased region" description="Acidic residues" evidence="1">
    <location>
        <begin position="323"/>
        <end position="335"/>
    </location>
</feature>
<dbReference type="GeneID" id="30910394"/>
<evidence type="ECO:0000313" key="3">
    <source>
        <dbReference type="Proteomes" id="UP000092716"/>
    </source>
</evidence>
<accession>A0A1B1E2D8</accession>
<keyword evidence="3" id="KW-1185">Reference proteome</keyword>
<organism evidence="2 3">
    <name type="scientific">Plasmodium coatneyi</name>
    <dbReference type="NCBI Taxonomy" id="208452"/>
    <lineage>
        <taxon>Eukaryota</taxon>
        <taxon>Sar</taxon>
        <taxon>Alveolata</taxon>
        <taxon>Apicomplexa</taxon>
        <taxon>Aconoidasida</taxon>
        <taxon>Haemosporida</taxon>
        <taxon>Plasmodiidae</taxon>
        <taxon>Plasmodium</taxon>
    </lineage>
</organism>
<reference evidence="3" key="1">
    <citation type="submission" date="2016-06" db="EMBL/GenBank/DDBJ databases">
        <title>First high quality genome sequence of Plasmodium coatneyi using continuous long reads from single molecule, real-time sequencing.</title>
        <authorList>
            <person name="Chien J.-T."/>
            <person name="Pakala S.B."/>
            <person name="Geraldo J.A."/>
            <person name="Lapp S.A."/>
            <person name="Barnwell J.W."/>
            <person name="Kissinger J.C."/>
            <person name="Galinski M.R."/>
            <person name="Humphrey J.C."/>
        </authorList>
    </citation>
    <scope>NUCLEOTIDE SEQUENCE [LARGE SCALE GENOMIC DNA]</scope>
    <source>
        <strain evidence="3">Hackeri</strain>
    </source>
</reference>
<proteinExistence type="predicted"/>
<protein>
    <submittedName>
        <fullName evidence="2">Uncharacterized protein</fullName>
    </submittedName>
</protein>
<dbReference type="AlphaFoldDB" id="A0A1B1E2D8"/>
<name>A0A1B1E2D8_9APIC</name>
<dbReference type="VEuPathDB" id="PlasmoDB:PCOAH_00036630"/>
<dbReference type="EMBL" id="CP016249">
    <property type="protein sequence ID" value="ANQ08999.1"/>
    <property type="molecule type" value="Genomic_DNA"/>
</dbReference>
<dbReference type="Proteomes" id="UP000092716">
    <property type="component" value="Chromosome 11"/>
</dbReference>
<sequence>MIFYFFQFEQPHMYVALVVKLKRANRIATGNARTETAKGIDRKVAGCMTLPTSETPIKLVLTNSNRHKSTEEALQFCCEETHQGSHANNPYTDDANAIAEELLGELLYVGVTIKHVNKLHSKENTKNWLKQNANYHVYVDIVLVSDNGVEVSALAHKLHLQEENYFASEQRKVHRWVLGRRRCSPHNGKDPTDGVDEDKIFFPLDNHKQTLDNIEEALLATEQYQVEGVIYFLELPLTIAQRYLNKQLQVKVQLYESPKVEKGKSGNSFLNDKHVNDLRNIFNYPSLLLSNVQWSSTFTSGMALEGAKKRKKGKNGRDGHVGEDDEDDDDSDDDQREGNPFPHNGEDVRSFPPNVNMHSICKGINKLEEHVHSANYANRDFKKIILTKQIIVTKPLNIKCKIMEPYLYLEIENVTKQNRVQIHELFSRSVNMDSSDNFPFSLLPEETYSLYLPIVNFVQVLSKKSTQERERERVRSSLRSSVHTADVSTALQNTFHGIDAGASLYNPFFLTTEGGISHQMSRRRSSDAHQRASQLVDVTKRLKNRNPISPVPLDDKHKRLSFHFQSDKSIITLSIKWSIDETPDNFIWSQYCMEVEMPKAHTFTLEVSFVKEINSSSVLMAVFSFYNPHHEEIDLLMEMKDESGALNNDVHNSLISFNSLIHVGVIKPFQRKSISVRMLAIMFGVHNVPFVKIINRVTDTAYYVELGSILVTE</sequence>